<dbReference type="RefSeq" id="WP_161437337.1">
    <property type="nucleotide sequence ID" value="NZ_WXYO01000009.1"/>
</dbReference>
<comment type="caution">
    <text evidence="3">The sequence shown here is derived from an EMBL/GenBank/DDBJ whole genome shotgun (WGS) entry which is preliminary data.</text>
</comment>
<reference evidence="3 4" key="1">
    <citation type="submission" date="2020-01" db="EMBL/GenBank/DDBJ databases">
        <title>Bacteria diversity of Porities sp.</title>
        <authorList>
            <person name="Wang G."/>
        </authorList>
    </citation>
    <scope>NUCLEOTIDE SEQUENCE [LARGE SCALE GENOMIC DNA]</scope>
    <source>
        <strain evidence="3 4">R33</strain>
    </source>
</reference>
<gene>
    <name evidence="3" type="ORF">GTQ38_19955</name>
</gene>
<dbReference type="AlphaFoldDB" id="A0A6L9EI19"/>
<dbReference type="Proteomes" id="UP000475249">
    <property type="component" value="Unassembled WGS sequence"/>
</dbReference>
<evidence type="ECO:0000313" key="3">
    <source>
        <dbReference type="EMBL" id="NAS14296.1"/>
    </source>
</evidence>
<keyword evidence="4" id="KW-1185">Reference proteome</keyword>
<feature type="compositionally biased region" description="Basic and acidic residues" evidence="1">
    <location>
        <begin position="132"/>
        <end position="153"/>
    </location>
</feature>
<feature type="compositionally biased region" description="Basic and acidic residues" evidence="1">
    <location>
        <begin position="108"/>
        <end position="118"/>
    </location>
</feature>
<dbReference type="InterPro" id="IPR025295">
    <property type="entry name" value="eCIS_core_dom"/>
</dbReference>
<name>A0A6L9EI19_9FLAO</name>
<accession>A0A6L9EI19</accession>
<sequence>MRTKTTAITPAKKVSRHPVFTPRERSAPFIPSVQAKLEVGSPDSIYEAEADQMADQVVGVSAFHTTDTFVAPGIQTAPRTAGPGTDKDPDTLIADIMPPRPGEDSEVSSDKEPEKDPPEESPETQEPPVPDGKAEKPDKAEAGEKEEKAAAEGEEKEEELKQEDDSPEVSPEEAAAFQGEANMEPVAPIEISPELSNQFVQTKAQESLQSVEEEEEQERETEQEKVQAKFSATDDEENQEGTLQRNGSGNTEASAAVGRGISSSKSSGEPMPATTRVFMESQFQADFSEVKIHNDSSAAAMNNDLHSRAFTHENHIYFNEGQYNPNSREGQRLLAHELTHTVQQGAAVRRKPQISNTQPKVQRLGISDALDYFADKANNIPGYRMFTIILGVNPINMSSVDRSAGNVIRAMVEFLPGGKLITDALDNHGIFSRVSSWFKEQMDSLSITGASIKDAIDQFLDSLSWSDIFDLGGVWRRAKRIFTTPIKRLISFAKSLVKQMMDWVKEAILRPLALLAEGTPAYDLLRVVLGSDPITGDPYPPSAENLIGGFMKLIGQEEVWENIKKGNAIERAFSWFKGALSGLMTFVSSIPSTIIQTLKSLTWKDIVLVAGAFEKIGKAFLNIAGEFMSWAGGTVLQLLEIIFSVVAPAVVPWLKKAGGAFNSILENPIGFVGNLVEAAKQGFMQFAANIGTHLKKALINWLMGSLAGAGIYIPQSLSIKEIIKFVLSVLGISWANLRLKLVKHLGEPAVKALETGFELVTILVTKGPLAMWERIKEQLSDLKSMIIGEITSWVVTKVVTKAITKLVSSLNPAGAVIQAILFIYDTVTFLIDKIAQIARVGMAVLDSMAAIANGAIGGAVKKVEQTLAGMLTLAISFLANFLGLGKISKKIVSIVKKIQKKVDQAIDKVIGWIVGKAKAFLKKLITAGTPKDPKARLAKAMKTAVGAVNRLKGKGIQEKLITPILAGIKARYQLKSLVAKVKGKKWVIIGEVNPKDEQPTNKELSSSEERLLAVAEIILEATSTSKVLIPEQPKEKKVKLVASDVPLNKAVLASLIRRSSLSSQQKIDKIKETNKAIDDAGASESEAQIYYYLRKAQRIVNDIYAAEVASVPPNLEAHHIDRVGENPNTFEKTKKNRIRIKLKKKIKSLPQAEQDRMAAQSEADQKAILSLWVEQVYEQEVEDKGDELLDEISLVIATREIHRGKGDKSIHGAERAAKKKEEALYTPEHTLDDFNSGEYD</sequence>
<feature type="domain" description="eCIS core" evidence="2">
    <location>
        <begin position="270"/>
        <end position="346"/>
    </location>
</feature>
<protein>
    <submittedName>
        <fullName evidence="3">DUF4157 domain-containing protein</fullName>
    </submittedName>
</protein>
<feature type="region of interest" description="Disordered" evidence="1">
    <location>
        <begin position="69"/>
        <end position="272"/>
    </location>
</feature>
<feature type="region of interest" description="Disordered" evidence="1">
    <location>
        <begin position="1205"/>
        <end position="1240"/>
    </location>
</feature>
<evidence type="ECO:0000313" key="4">
    <source>
        <dbReference type="Proteomes" id="UP000475249"/>
    </source>
</evidence>
<evidence type="ECO:0000259" key="2">
    <source>
        <dbReference type="Pfam" id="PF13699"/>
    </source>
</evidence>
<feature type="compositionally biased region" description="Acidic residues" evidence="1">
    <location>
        <begin position="154"/>
        <end position="171"/>
    </location>
</feature>
<evidence type="ECO:0000256" key="1">
    <source>
        <dbReference type="SAM" id="MobiDB-lite"/>
    </source>
</evidence>
<proteinExistence type="predicted"/>
<dbReference type="Pfam" id="PF13699">
    <property type="entry name" value="eCIS_core"/>
    <property type="match status" value="1"/>
</dbReference>
<feature type="compositionally biased region" description="Polar residues" evidence="1">
    <location>
        <begin position="194"/>
        <end position="204"/>
    </location>
</feature>
<organism evidence="3 4">
    <name type="scientific">Poritiphilus flavus</name>
    <dbReference type="NCBI Taxonomy" id="2697053"/>
    <lineage>
        <taxon>Bacteria</taxon>
        <taxon>Pseudomonadati</taxon>
        <taxon>Bacteroidota</taxon>
        <taxon>Flavobacteriia</taxon>
        <taxon>Flavobacteriales</taxon>
        <taxon>Flavobacteriaceae</taxon>
        <taxon>Poritiphilus</taxon>
    </lineage>
</organism>
<dbReference type="EMBL" id="WXYO01000009">
    <property type="protein sequence ID" value="NAS14296.1"/>
    <property type="molecule type" value="Genomic_DNA"/>
</dbReference>
<feature type="compositionally biased region" description="Polar residues" evidence="1">
    <location>
        <begin position="240"/>
        <end position="253"/>
    </location>
</feature>
<feature type="compositionally biased region" description="Basic and acidic residues" evidence="1">
    <location>
        <begin position="1205"/>
        <end position="1223"/>
    </location>
</feature>
<feature type="region of interest" description="Disordered" evidence="1">
    <location>
        <begin position="1"/>
        <end position="27"/>
    </location>
</feature>